<dbReference type="InterPro" id="IPR011006">
    <property type="entry name" value="CheY-like_superfamily"/>
</dbReference>
<organism evidence="6 7">
    <name type="scientific">Notoacmeibacter marinus</name>
    <dbReference type="NCBI Taxonomy" id="1876515"/>
    <lineage>
        <taxon>Bacteria</taxon>
        <taxon>Pseudomonadati</taxon>
        <taxon>Pseudomonadota</taxon>
        <taxon>Alphaproteobacteria</taxon>
        <taxon>Hyphomicrobiales</taxon>
        <taxon>Notoacmeibacteraceae</taxon>
        <taxon>Notoacmeibacter</taxon>
    </lineage>
</organism>
<accession>A0A231UTT4</accession>
<dbReference type="GO" id="GO:0052621">
    <property type="term" value="F:diguanylate cyclase activity"/>
    <property type="evidence" value="ECO:0007669"/>
    <property type="project" value="UniProtKB-EC"/>
</dbReference>
<dbReference type="GO" id="GO:0043709">
    <property type="term" value="P:cell adhesion involved in single-species biofilm formation"/>
    <property type="evidence" value="ECO:0007669"/>
    <property type="project" value="TreeGrafter"/>
</dbReference>
<comment type="caution">
    <text evidence="3">Lacks conserved residue(s) required for the propagation of feature annotation.</text>
</comment>
<dbReference type="InterPro" id="IPR001789">
    <property type="entry name" value="Sig_transdc_resp-reg_receiver"/>
</dbReference>
<dbReference type="NCBIfam" id="NF007135">
    <property type="entry name" value="PRK09581.1"/>
    <property type="match status" value="1"/>
</dbReference>
<name>A0A231UTT4_9HYPH</name>
<evidence type="ECO:0000256" key="1">
    <source>
        <dbReference type="ARBA" id="ARBA00012528"/>
    </source>
</evidence>
<dbReference type="Gene3D" id="3.40.50.2300">
    <property type="match status" value="1"/>
</dbReference>
<dbReference type="CDD" id="cd17538">
    <property type="entry name" value="REC_D1_PleD-like"/>
    <property type="match status" value="1"/>
</dbReference>
<dbReference type="InterPro" id="IPR043128">
    <property type="entry name" value="Rev_trsase/Diguanyl_cyclase"/>
</dbReference>
<dbReference type="PROSITE" id="PS50887">
    <property type="entry name" value="GGDEF"/>
    <property type="match status" value="1"/>
</dbReference>
<dbReference type="SMART" id="SM00267">
    <property type="entry name" value="GGDEF"/>
    <property type="match status" value="1"/>
</dbReference>
<keyword evidence="7" id="KW-1185">Reference proteome</keyword>
<feature type="modified residue" description="4-aspartylphosphate" evidence="3">
    <location>
        <position position="53"/>
    </location>
</feature>
<dbReference type="Pfam" id="PF00072">
    <property type="entry name" value="Response_reg"/>
    <property type="match status" value="1"/>
</dbReference>
<gene>
    <name evidence="6" type="ORF">B7H23_13735</name>
</gene>
<dbReference type="SUPFAM" id="SSF52172">
    <property type="entry name" value="CheY-like"/>
    <property type="match status" value="2"/>
</dbReference>
<keyword evidence="3" id="KW-0597">Phosphoprotein</keyword>
<dbReference type="GO" id="GO:0000160">
    <property type="term" value="P:phosphorelay signal transduction system"/>
    <property type="evidence" value="ECO:0007669"/>
    <property type="project" value="InterPro"/>
</dbReference>
<dbReference type="EMBL" id="NBYO01000003">
    <property type="protein sequence ID" value="OXS99240.1"/>
    <property type="molecule type" value="Genomic_DNA"/>
</dbReference>
<evidence type="ECO:0000256" key="2">
    <source>
        <dbReference type="ARBA" id="ARBA00034247"/>
    </source>
</evidence>
<evidence type="ECO:0000313" key="7">
    <source>
        <dbReference type="Proteomes" id="UP000215405"/>
    </source>
</evidence>
<dbReference type="Pfam" id="PF00990">
    <property type="entry name" value="GGDEF"/>
    <property type="match status" value="1"/>
</dbReference>
<dbReference type="CDD" id="cd01949">
    <property type="entry name" value="GGDEF"/>
    <property type="match status" value="1"/>
</dbReference>
<dbReference type="NCBIfam" id="TIGR00254">
    <property type="entry name" value="GGDEF"/>
    <property type="match status" value="1"/>
</dbReference>
<feature type="domain" description="Response regulatory" evidence="4">
    <location>
        <begin position="4"/>
        <end position="120"/>
    </location>
</feature>
<reference evidence="7" key="1">
    <citation type="journal article" date="2017" name="Int. J. Syst. Evol. Microbiol.">
        <title>Notoacmeibacter marinus gen. nov., sp. nov., isolated from the gut of a limpet and proposal of Notoacmeibacteraceae fam. nov. in the order Rhizobiales of the class Alphaproteobacteria.</title>
        <authorList>
            <person name="Huang Z."/>
            <person name="Guo F."/>
            <person name="Lai Q."/>
        </authorList>
    </citation>
    <scope>NUCLEOTIDE SEQUENCE [LARGE SCALE GENOMIC DNA]</scope>
    <source>
        <strain evidence="7">XMTR2A4</strain>
    </source>
</reference>
<dbReference type="GO" id="GO:0005886">
    <property type="term" value="C:plasma membrane"/>
    <property type="evidence" value="ECO:0007669"/>
    <property type="project" value="TreeGrafter"/>
</dbReference>
<dbReference type="SMART" id="SM00448">
    <property type="entry name" value="REC"/>
    <property type="match status" value="2"/>
</dbReference>
<evidence type="ECO:0000256" key="3">
    <source>
        <dbReference type="PROSITE-ProRule" id="PRU00169"/>
    </source>
</evidence>
<proteinExistence type="predicted"/>
<feature type="domain" description="Response regulatory" evidence="4">
    <location>
        <begin position="156"/>
        <end position="271"/>
    </location>
</feature>
<dbReference type="FunFam" id="3.30.70.270:FF:000001">
    <property type="entry name" value="Diguanylate cyclase domain protein"/>
    <property type="match status" value="1"/>
</dbReference>
<evidence type="ECO:0000313" key="6">
    <source>
        <dbReference type="EMBL" id="OXS99240.1"/>
    </source>
</evidence>
<dbReference type="PROSITE" id="PS50110">
    <property type="entry name" value="RESPONSE_REGULATORY"/>
    <property type="match status" value="2"/>
</dbReference>
<comment type="catalytic activity">
    <reaction evidence="2">
        <text>2 GTP = 3',3'-c-di-GMP + 2 diphosphate</text>
        <dbReference type="Rhea" id="RHEA:24898"/>
        <dbReference type="ChEBI" id="CHEBI:33019"/>
        <dbReference type="ChEBI" id="CHEBI:37565"/>
        <dbReference type="ChEBI" id="CHEBI:58805"/>
        <dbReference type="EC" id="2.7.7.65"/>
    </reaction>
</comment>
<evidence type="ECO:0000259" key="4">
    <source>
        <dbReference type="PROSITE" id="PS50110"/>
    </source>
</evidence>
<evidence type="ECO:0000259" key="5">
    <source>
        <dbReference type="PROSITE" id="PS50887"/>
    </source>
</evidence>
<dbReference type="Gene3D" id="3.30.70.270">
    <property type="match status" value="1"/>
</dbReference>
<dbReference type="InterPro" id="IPR050469">
    <property type="entry name" value="Diguanylate_Cyclase"/>
</dbReference>
<dbReference type="RefSeq" id="WP_094078021.1">
    <property type="nucleotide sequence ID" value="NZ_NBYO01000003.1"/>
</dbReference>
<feature type="domain" description="GGDEF" evidence="5">
    <location>
        <begin position="321"/>
        <end position="456"/>
    </location>
</feature>
<protein>
    <recommendedName>
        <fullName evidence="1">diguanylate cyclase</fullName>
        <ecNumber evidence="1">2.7.7.65</ecNumber>
    </recommendedName>
</protein>
<dbReference type="InterPro" id="IPR000160">
    <property type="entry name" value="GGDEF_dom"/>
</dbReference>
<sequence>MTARILVVDDVPANVLLLQTRLSAEYFDVVTAESGPQALAACAEQPIDVVLLDIMMPDMDGYEVCRRLKAEPDTAHIPVVMVTALDQQSDRVRGLQAGADDFLTKPVDTMQLLTRVKSLVRLKNLSDELRLRAATSRTIAIKTLLSGADEAAHQPSILLVDERDGSTLGLSSVLDGWATVQHQNDPQAGFFDAVEGQPDLVMIATGFKNYDPLRIIAQLRSVERTRFTPLMLIANPEESDLVMRALELGLNDYVTRPVEPQELKARITTQLKRKHFHEGLRASLTETLQLAITDPLTGLHNRRYLEGHLQTLFDRAAKRQAPLSVMMMDLDHFKQVNDIHGHDGGDTVLREFAQRLRRNVRGMDLACRYGGEEFIIIMPETDQQTARQVAERLRMAIEAAPFALGPGKPDIDLTVSIGVSSVVGDEETASSLLKRADLALYAAKDSGRNRVIADAA</sequence>
<dbReference type="InterPro" id="IPR029787">
    <property type="entry name" value="Nucleotide_cyclase"/>
</dbReference>
<dbReference type="Proteomes" id="UP000215405">
    <property type="component" value="Unassembled WGS sequence"/>
</dbReference>
<dbReference type="SUPFAM" id="SSF55073">
    <property type="entry name" value="Nucleotide cyclase"/>
    <property type="match status" value="1"/>
</dbReference>
<dbReference type="EC" id="2.7.7.65" evidence="1"/>
<dbReference type="FunFam" id="3.40.50.2300:FF:000574">
    <property type="entry name" value="Response regulator PleD"/>
    <property type="match status" value="1"/>
</dbReference>
<comment type="caution">
    <text evidence="6">The sequence shown here is derived from an EMBL/GenBank/DDBJ whole genome shotgun (WGS) entry which is preliminary data.</text>
</comment>
<dbReference type="AlphaFoldDB" id="A0A231UTT4"/>
<dbReference type="PANTHER" id="PTHR45138">
    <property type="entry name" value="REGULATORY COMPONENTS OF SENSORY TRANSDUCTION SYSTEM"/>
    <property type="match status" value="1"/>
</dbReference>
<dbReference type="PANTHER" id="PTHR45138:SF9">
    <property type="entry name" value="DIGUANYLATE CYCLASE DGCM-RELATED"/>
    <property type="match status" value="1"/>
</dbReference>
<dbReference type="GO" id="GO:1902201">
    <property type="term" value="P:negative regulation of bacterial-type flagellum-dependent cell motility"/>
    <property type="evidence" value="ECO:0007669"/>
    <property type="project" value="TreeGrafter"/>
</dbReference>